<evidence type="ECO:0000313" key="1">
    <source>
        <dbReference type="EMBL" id="GAA1750933.1"/>
    </source>
</evidence>
<dbReference type="EMBL" id="BAAAOA010000009">
    <property type="protein sequence ID" value="GAA1750933.1"/>
    <property type="molecule type" value="Genomic_DNA"/>
</dbReference>
<comment type="caution">
    <text evidence="1">The sequence shown here is derived from an EMBL/GenBank/DDBJ whole genome shotgun (WGS) entry which is preliminary data.</text>
</comment>
<gene>
    <name evidence="1" type="ORF">GCM10009767_07340</name>
</gene>
<dbReference type="Proteomes" id="UP001501204">
    <property type="component" value="Unassembled WGS sequence"/>
</dbReference>
<evidence type="ECO:0008006" key="3">
    <source>
        <dbReference type="Google" id="ProtNLM"/>
    </source>
</evidence>
<evidence type="ECO:0000313" key="2">
    <source>
        <dbReference type="Proteomes" id="UP001501204"/>
    </source>
</evidence>
<organism evidence="1 2">
    <name type="scientific">Kocuria aegyptia</name>
    <dbReference type="NCBI Taxonomy" id="330943"/>
    <lineage>
        <taxon>Bacteria</taxon>
        <taxon>Bacillati</taxon>
        <taxon>Actinomycetota</taxon>
        <taxon>Actinomycetes</taxon>
        <taxon>Micrococcales</taxon>
        <taxon>Micrococcaceae</taxon>
        <taxon>Kocuria</taxon>
    </lineage>
</organism>
<name>A0ABP4WIA8_9MICC</name>
<proteinExistence type="predicted"/>
<keyword evidence="2" id="KW-1185">Reference proteome</keyword>
<accession>A0ABP4WIA8</accession>
<protein>
    <recommendedName>
        <fullName evidence="3">DDE Tnp4 domain-containing protein</fullName>
    </recommendedName>
</protein>
<sequence length="84" mass="9024">MLGPYVVVYGAGIGVHTPLKGRDLGSDHRAYNRVLTGMRAVGERANAVLTQRWMALRHVSLSPSRLGGIVVGALVLTTLERGTR</sequence>
<reference evidence="2" key="1">
    <citation type="journal article" date="2019" name="Int. J. Syst. Evol. Microbiol.">
        <title>The Global Catalogue of Microorganisms (GCM) 10K type strain sequencing project: providing services to taxonomists for standard genome sequencing and annotation.</title>
        <authorList>
            <consortium name="The Broad Institute Genomics Platform"/>
            <consortium name="The Broad Institute Genome Sequencing Center for Infectious Disease"/>
            <person name="Wu L."/>
            <person name="Ma J."/>
        </authorList>
    </citation>
    <scope>NUCLEOTIDE SEQUENCE [LARGE SCALE GENOMIC DNA]</scope>
    <source>
        <strain evidence="2">JCM 14735</strain>
    </source>
</reference>